<comment type="caution">
    <text evidence="7">The sequence shown here is derived from an EMBL/GenBank/DDBJ whole genome shotgun (WGS) entry which is preliminary data.</text>
</comment>
<dbReference type="Proteomes" id="UP001163046">
    <property type="component" value="Unassembled WGS sequence"/>
</dbReference>
<evidence type="ECO:0000259" key="6">
    <source>
        <dbReference type="Pfam" id="PF13847"/>
    </source>
</evidence>
<dbReference type="PANTHER" id="PTHR12843:SF5">
    <property type="entry name" value="EEF1A LYSINE METHYLTRANSFERASE 2"/>
    <property type="match status" value="1"/>
</dbReference>
<feature type="domain" description="Methyltransferase" evidence="6">
    <location>
        <begin position="69"/>
        <end position="206"/>
    </location>
</feature>
<dbReference type="Gene3D" id="3.40.50.150">
    <property type="entry name" value="Vaccinia Virus protein VP39"/>
    <property type="match status" value="1"/>
</dbReference>
<dbReference type="CDD" id="cd02440">
    <property type="entry name" value="AdoMet_MTases"/>
    <property type="match status" value="1"/>
</dbReference>
<dbReference type="AlphaFoldDB" id="A0A9W9ZAZ2"/>
<keyword evidence="8" id="KW-1185">Reference proteome</keyword>
<gene>
    <name evidence="7" type="primary">METTL10</name>
    <name evidence="7" type="ORF">OS493_027737</name>
</gene>
<keyword evidence="2 5" id="KW-0489">Methyltransferase</keyword>
<evidence type="ECO:0000256" key="1">
    <source>
        <dbReference type="ARBA" id="ARBA00022490"/>
    </source>
</evidence>
<dbReference type="Pfam" id="PF13847">
    <property type="entry name" value="Methyltransf_31"/>
    <property type="match status" value="1"/>
</dbReference>
<name>A0A9W9ZAZ2_9CNID</name>
<evidence type="ECO:0000313" key="7">
    <source>
        <dbReference type="EMBL" id="KAJ7377659.1"/>
    </source>
</evidence>
<comment type="similarity">
    <text evidence="5">Belongs to the class I-like SAM-binding methyltransferase superfamily. EFM4 family.</text>
</comment>
<comment type="subcellular location">
    <subcellularLocation>
        <location evidence="5">Cytoplasm</location>
    </subcellularLocation>
</comment>
<dbReference type="HAMAP" id="MF_03188">
    <property type="entry name" value="Methyltr_EFM4"/>
    <property type="match status" value="1"/>
</dbReference>
<dbReference type="PANTHER" id="PTHR12843">
    <property type="entry name" value="PROTEIN-LYSINE N-METHYLTRANSFERASE METTL10"/>
    <property type="match status" value="1"/>
</dbReference>
<protein>
    <recommendedName>
        <fullName evidence="5">Protein-lysine N-methyltransferase OS493_027737</fullName>
        <ecNumber evidence="5">2.1.1.-</ecNumber>
    </recommendedName>
</protein>
<sequence length="233" mass="25348">MADVAACEEAEEASRELPASKLGTKEYWDEAYSEELVNFNDIGDVGEIWFGKSSVNRIIKWIKNCKKITKSSSFLDIGCGNGMLLVILAQHGFTNLTGVDYSKGAVELASSIAADEEVNIKYLVCDILCSSESSALCADHKFDVCLDKGTYDAISLNPEDAAGCRAKYINSVCSLLTCDGVFIICSCNWTKSELLAQFQDKFDFLEDLPAPSFSFGGQSGNTVTTLVFRAKNS</sequence>
<reference evidence="7" key="1">
    <citation type="submission" date="2023-01" db="EMBL/GenBank/DDBJ databases">
        <title>Genome assembly of the deep-sea coral Lophelia pertusa.</title>
        <authorList>
            <person name="Herrera S."/>
            <person name="Cordes E."/>
        </authorList>
    </citation>
    <scope>NUCLEOTIDE SEQUENCE</scope>
    <source>
        <strain evidence="7">USNM1676648</strain>
        <tissue evidence="7">Polyp</tissue>
    </source>
</reference>
<dbReference type="EMBL" id="MU826375">
    <property type="protein sequence ID" value="KAJ7377659.1"/>
    <property type="molecule type" value="Genomic_DNA"/>
</dbReference>
<dbReference type="InterPro" id="IPR026635">
    <property type="entry name" value="Efm4/METTL10"/>
</dbReference>
<dbReference type="EC" id="2.1.1.-" evidence="5"/>
<accession>A0A9W9ZAZ2</accession>
<comment type="function">
    <text evidence="5">S-adenosyl-L-methionine-dependent protein-lysine N-methyltransferase that methylates elongation factor 1-alpha.</text>
</comment>
<dbReference type="GO" id="GO:0005737">
    <property type="term" value="C:cytoplasm"/>
    <property type="evidence" value="ECO:0007669"/>
    <property type="project" value="UniProtKB-SubCell"/>
</dbReference>
<keyword evidence="3 5" id="KW-0808">Transferase</keyword>
<evidence type="ECO:0000256" key="2">
    <source>
        <dbReference type="ARBA" id="ARBA00022603"/>
    </source>
</evidence>
<evidence type="ECO:0000256" key="5">
    <source>
        <dbReference type="HAMAP-Rule" id="MF_03188"/>
    </source>
</evidence>
<evidence type="ECO:0000256" key="3">
    <source>
        <dbReference type="ARBA" id="ARBA00022679"/>
    </source>
</evidence>
<dbReference type="InterPro" id="IPR025714">
    <property type="entry name" value="Methyltranfer_dom"/>
</dbReference>
<evidence type="ECO:0000256" key="4">
    <source>
        <dbReference type="ARBA" id="ARBA00022691"/>
    </source>
</evidence>
<dbReference type="GO" id="GO:0032259">
    <property type="term" value="P:methylation"/>
    <property type="evidence" value="ECO:0007669"/>
    <property type="project" value="UniProtKB-KW"/>
</dbReference>
<dbReference type="SUPFAM" id="SSF53335">
    <property type="entry name" value="S-adenosyl-L-methionine-dependent methyltransferases"/>
    <property type="match status" value="1"/>
</dbReference>
<proteinExistence type="inferred from homology"/>
<dbReference type="GO" id="GO:0016279">
    <property type="term" value="F:protein-lysine N-methyltransferase activity"/>
    <property type="evidence" value="ECO:0007669"/>
    <property type="project" value="UniProtKB-UniRule"/>
</dbReference>
<dbReference type="OrthoDB" id="540004at2759"/>
<keyword evidence="1 5" id="KW-0963">Cytoplasm</keyword>
<dbReference type="InterPro" id="IPR029063">
    <property type="entry name" value="SAM-dependent_MTases_sf"/>
</dbReference>
<evidence type="ECO:0000313" key="8">
    <source>
        <dbReference type="Proteomes" id="UP001163046"/>
    </source>
</evidence>
<keyword evidence="4 5" id="KW-0949">S-adenosyl-L-methionine</keyword>
<organism evidence="7 8">
    <name type="scientific">Desmophyllum pertusum</name>
    <dbReference type="NCBI Taxonomy" id="174260"/>
    <lineage>
        <taxon>Eukaryota</taxon>
        <taxon>Metazoa</taxon>
        <taxon>Cnidaria</taxon>
        <taxon>Anthozoa</taxon>
        <taxon>Hexacorallia</taxon>
        <taxon>Scleractinia</taxon>
        <taxon>Caryophylliina</taxon>
        <taxon>Caryophylliidae</taxon>
        <taxon>Desmophyllum</taxon>
    </lineage>
</organism>